<feature type="compositionally biased region" description="Basic and acidic residues" evidence="1">
    <location>
        <begin position="564"/>
        <end position="573"/>
    </location>
</feature>
<feature type="compositionally biased region" description="Basic and acidic residues" evidence="1">
    <location>
        <begin position="517"/>
        <end position="538"/>
    </location>
</feature>
<feature type="compositionally biased region" description="Basic and acidic residues" evidence="1">
    <location>
        <begin position="831"/>
        <end position="844"/>
    </location>
</feature>
<accession>A0AAD8KNR5</accession>
<feature type="compositionally biased region" description="Basic and acidic residues" evidence="1">
    <location>
        <begin position="547"/>
        <end position="557"/>
    </location>
</feature>
<proteinExistence type="predicted"/>
<dbReference type="Proteomes" id="UP001229421">
    <property type="component" value="Unassembled WGS sequence"/>
</dbReference>
<feature type="region of interest" description="Disordered" evidence="1">
    <location>
        <begin position="670"/>
        <end position="705"/>
    </location>
</feature>
<feature type="compositionally biased region" description="Polar residues" evidence="1">
    <location>
        <begin position="683"/>
        <end position="705"/>
    </location>
</feature>
<dbReference type="PANTHER" id="PTHR16897:SF22">
    <property type="match status" value="1"/>
</dbReference>
<protein>
    <submittedName>
        <fullName evidence="2">Uncharacterized protein</fullName>
    </submittedName>
</protein>
<evidence type="ECO:0000313" key="3">
    <source>
        <dbReference type="Proteomes" id="UP001229421"/>
    </source>
</evidence>
<feature type="region of interest" description="Disordered" evidence="1">
    <location>
        <begin position="629"/>
        <end position="658"/>
    </location>
</feature>
<feature type="compositionally biased region" description="Basic and acidic residues" evidence="1">
    <location>
        <begin position="647"/>
        <end position="658"/>
    </location>
</feature>
<gene>
    <name evidence="2" type="ORF">QVD17_14877</name>
</gene>
<feature type="region of interest" description="Disordered" evidence="1">
    <location>
        <begin position="813"/>
        <end position="910"/>
    </location>
</feature>
<organism evidence="2 3">
    <name type="scientific">Tagetes erecta</name>
    <name type="common">African marigold</name>
    <dbReference type="NCBI Taxonomy" id="13708"/>
    <lineage>
        <taxon>Eukaryota</taxon>
        <taxon>Viridiplantae</taxon>
        <taxon>Streptophyta</taxon>
        <taxon>Embryophyta</taxon>
        <taxon>Tracheophyta</taxon>
        <taxon>Spermatophyta</taxon>
        <taxon>Magnoliopsida</taxon>
        <taxon>eudicotyledons</taxon>
        <taxon>Gunneridae</taxon>
        <taxon>Pentapetalae</taxon>
        <taxon>asterids</taxon>
        <taxon>campanulids</taxon>
        <taxon>Asterales</taxon>
        <taxon>Asteraceae</taxon>
        <taxon>Asteroideae</taxon>
        <taxon>Heliantheae alliance</taxon>
        <taxon>Tageteae</taxon>
        <taxon>Tagetes</taxon>
    </lineage>
</organism>
<feature type="compositionally biased region" description="Basic and acidic residues" evidence="1">
    <location>
        <begin position="897"/>
        <end position="906"/>
    </location>
</feature>
<feature type="compositionally biased region" description="Polar residues" evidence="1">
    <location>
        <begin position="574"/>
        <end position="586"/>
    </location>
</feature>
<feature type="compositionally biased region" description="Basic and acidic residues" evidence="1">
    <location>
        <begin position="429"/>
        <end position="446"/>
    </location>
</feature>
<dbReference type="AlphaFoldDB" id="A0AAD8KNR5"/>
<feature type="compositionally biased region" description="Acidic residues" evidence="1">
    <location>
        <begin position="417"/>
        <end position="428"/>
    </location>
</feature>
<comment type="caution">
    <text evidence="2">The sequence shown here is derived from an EMBL/GenBank/DDBJ whole genome shotgun (WGS) entry which is preliminary data.</text>
</comment>
<dbReference type="EMBL" id="JAUHHV010000004">
    <property type="protein sequence ID" value="KAK1426208.1"/>
    <property type="molecule type" value="Genomic_DNA"/>
</dbReference>
<name>A0AAD8KNR5_TARER</name>
<feature type="compositionally biased region" description="Low complexity" evidence="1">
    <location>
        <begin position="884"/>
        <end position="893"/>
    </location>
</feature>
<feature type="compositionally biased region" description="Low complexity" evidence="1">
    <location>
        <begin position="815"/>
        <end position="826"/>
    </location>
</feature>
<dbReference type="PANTHER" id="PTHR16897">
    <property type="entry name" value="OS10G0105400 PROTEIN"/>
    <property type="match status" value="1"/>
</dbReference>
<reference evidence="2" key="1">
    <citation type="journal article" date="2023" name="bioRxiv">
        <title>Improved chromosome-level genome assembly for marigold (Tagetes erecta).</title>
        <authorList>
            <person name="Jiang F."/>
            <person name="Yuan L."/>
            <person name="Wang S."/>
            <person name="Wang H."/>
            <person name="Xu D."/>
            <person name="Wang A."/>
            <person name="Fan W."/>
        </authorList>
    </citation>
    <scope>NUCLEOTIDE SEQUENCE</scope>
    <source>
        <strain evidence="2">WSJ</strain>
        <tissue evidence="2">Leaf</tissue>
    </source>
</reference>
<feature type="compositionally biased region" description="Low complexity" evidence="1">
    <location>
        <begin position="849"/>
        <end position="874"/>
    </location>
</feature>
<sequence length="1135" mass="128157">MPELVRDCEFSGGDTTTSYGAVSSTGFWSKHRDDVSYNQLQKFWSELSLKARQELLRIDKQTLFEQARKNMYCSRCNGLLLEGFMQIVMYGKSLQQEGTCTHSSLNRLVTSKSQSVETVCLTNGGNDEVQDPSVHPWGGLTTTRDGTLTLLDCYIYSRYLKGLQNVFDSARARERERELLYPDACGGGGRGWISQGMVGYGRGHGTRETCALHTARLSVDTLVDFWSALGEETRHSLLRMKEEDFMERLMYRFDSKRFCRDCRKNVIREFKELKELKRMRKETRCTSWFCVADTSFQYEVTLDTIHAEWHQNYADSKGLYEYYEWAVGTGEGKSDILDFENVGSNSRVQVKGLDLSGLNSCYITLRAWRTDGRCNEVSVKAHALKGQPCVHGRLVVGDGFVTITRGESIRRFFEHAEEAEEEEDDDSVDKDGNELDGECSRPQKHAKSPELAREFLLDAATVIFKEQVEKAFREGTARQNAHSMFVSLALKLLEQRVVVACKDIITLEKQFKLLEEEEKEKRDEEERKERRRAKEKEKKLRRKERLRIKEKEKEEKCGQLSKTHIPDVSKEESVSVNNEPDNNDNTYCEEQELEETPSSMPASDDYTQEDQILDYDENSNMEFSCKKDGNQLFANDQSKHNRRRLKSWKDYQHDQPSKWSDRRRFEYGSTVNKPVPRYHSDSFEPSSRNGNLNGVNKPVSRSNGSRYNDRLHCCHNRTGGRYDPTACNCYQHTYYRPKSGVPEPDIDASKPYFRRNKYNNSNQTECVRERPKTKMITGKNGLSYVKKVWEPRTNLDTDDITVQSADFISPVKLVSPPSRIDSSDSSNIKDGNLKESKDSAHVEPEPEPESGTTDLSSSSSNSNSDSCSSSLSEGDGNTSISSNTQNAESSSTSDSEDANHHSEVIKETSPCIKNSGELLSKADEHVVGSESCSQGNNITPSPLQAQNIHFPVFQPPSMGYYHQAPVPWTTGPANGLIPVGPLPHPNHYMFASPFAYGLNGNSHFVPYSVGGLQPLGPPLLNHGQLPVYPPVNGVKDQHTKVIPIKGEQHVKYEKLQNNAEAQNENSEKTQKGNTGFSLFHFGGPVDVSNGFKPDGAADFVKEETENVSSGDGCVVKDVEEYNLFAASNGIKFSLF</sequence>
<evidence type="ECO:0000313" key="2">
    <source>
        <dbReference type="EMBL" id="KAK1426208.1"/>
    </source>
</evidence>
<evidence type="ECO:0000256" key="1">
    <source>
        <dbReference type="SAM" id="MobiDB-lite"/>
    </source>
</evidence>
<feature type="region of interest" description="Disordered" evidence="1">
    <location>
        <begin position="517"/>
        <end position="604"/>
    </location>
</feature>
<feature type="region of interest" description="Disordered" evidence="1">
    <location>
        <begin position="416"/>
        <end position="446"/>
    </location>
</feature>
<keyword evidence="3" id="KW-1185">Reference proteome</keyword>